<dbReference type="InterPro" id="IPR003346">
    <property type="entry name" value="Transposase_20"/>
</dbReference>
<proteinExistence type="predicted"/>
<feature type="domain" description="Transposase IS116/IS110/IS902 C-terminal" evidence="3">
    <location>
        <begin position="286"/>
        <end position="370"/>
    </location>
</feature>
<dbReference type="GO" id="GO:0003677">
    <property type="term" value="F:DNA binding"/>
    <property type="evidence" value="ECO:0007669"/>
    <property type="project" value="InterPro"/>
</dbReference>
<sequence length="416" mass="45894">MSMTVSSTSSEEATIKYVCGVDIGSQSCTGCICRPDKSIVVKSMPFANAREGWQIWEEKLSQLDAPPPQILIGMEATSCYHENLYHELEQRGSILRLLHPRQTHQFHERQGLRAKTDRLDARTIARVLLSGEARAGYVPSEQVATYRELVRLHTHLSDEAAAYQNEIQALVVVLFPEFTRIFADPCGQTALAVLKAFPSAQAIVAADVEPLFQLLRAQKPAHYGRPTAQKLVALAKESASSGRAIAGRSLSLRILCDQLEHTQANLARLNTEIEQLLNTDPGVKGLQQVPEFGPKTLAVLRAELGDVQRFSRTDEVIAYGGMDIEIKESGLWKGKAKLSKRGSGLLRRVLYMTALRSIHREDSAFGVYYQRQVARGLKTGSALMAVMRKMLAVAAHLLMHEGEKYDPNKVCGSSAG</sequence>
<dbReference type="EMBL" id="ADVG01000005">
    <property type="protein sequence ID" value="EFH79867.1"/>
    <property type="molecule type" value="Genomic_DNA"/>
</dbReference>
<dbReference type="GO" id="GO:0004803">
    <property type="term" value="F:transposase activity"/>
    <property type="evidence" value="ECO:0007669"/>
    <property type="project" value="InterPro"/>
</dbReference>
<dbReference type="Proteomes" id="UP000004508">
    <property type="component" value="Unassembled WGS sequence"/>
</dbReference>
<keyword evidence="1" id="KW-0175">Coiled coil</keyword>
<evidence type="ECO:0000259" key="3">
    <source>
        <dbReference type="Pfam" id="PF02371"/>
    </source>
</evidence>
<dbReference type="OrthoDB" id="156432at2"/>
<keyword evidence="5" id="KW-1185">Reference proteome</keyword>
<comment type="caution">
    <text evidence="4">The sequence shown here is derived from an EMBL/GenBank/DDBJ whole genome shotgun (WGS) entry which is preliminary data.</text>
</comment>
<dbReference type="eggNOG" id="COG3547">
    <property type="taxonomic scope" value="Bacteria"/>
</dbReference>
<dbReference type="AlphaFoldDB" id="D6U7K6"/>
<feature type="domain" description="Transposase IS110-like N-terminal" evidence="2">
    <location>
        <begin position="19"/>
        <end position="176"/>
    </location>
</feature>
<dbReference type="InParanoid" id="D6U7K6"/>
<evidence type="ECO:0000313" key="4">
    <source>
        <dbReference type="EMBL" id="EFH79867.1"/>
    </source>
</evidence>
<evidence type="ECO:0000313" key="5">
    <source>
        <dbReference type="Proteomes" id="UP000004508"/>
    </source>
</evidence>
<protein>
    <submittedName>
        <fullName evidence="4">Transposase IS116/IS110/IS902 family protein</fullName>
    </submittedName>
</protein>
<dbReference type="Pfam" id="PF02371">
    <property type="entry name" value="Transposase_20"/>
    <property type="match status" value="1"/>
</dbReference>
<reference evidence="4 5" key="1">
    <citation type="journal article" date="2011" name="Stand. Genomic Sci.">
        <title>Non-contiguous finished genome sequence and contextual data of the filamentous soil bacterium Ktedonobacter racemifer type strain (SOSP1-21).</title>
        <authorList>
            <person name="Chang Y.J."/>
            <person name="Land M."/>
            <person name="Hauser L."/>
            <person name="Chertkov O."/>
            <person name="Del Rio T.G."/>
            <person name="Nolan M."/>
            <person name="Copeland A."/>
            <person name="Tice H."/>
            <person name="Cheng J.F."/>
            <person name="Lucas S."/>
            <person name="Han C."/>
            <person name="Goodwin L."/>
            <person name="Pitluck S."/>
            <person name="Ivanova N."/>
            <person name="Ovchinikova G."/>
            <person name="Pati A."/>
            <person name="Chen A."/>
            <person name="Palaniappan K."/>
            <person name="Mavromatis K."/>
            <person name="Liolios K."/>
            <person name="Brettin T."/>
            <person name="Fiebig A."/>
            <person name="Rohde M."/>
            <person name="Abt B."/>
            <person name="Goker M."/>
            <person name="Detter J.C."/>
            <person name="Woyke T."/>
            <person name="Bristow J."/>
            <person name="Eisen J.A."/>
            <person name="Markowitz V."/>
            <person name="Hugenholtz P."/>
            <person name="Kyrpides N.C."/>
            <person name="Klenk H.P."/>
            <person name="Lapidus A."/>
        </authorList>
    </citation>
    <scope>NUCLEOTIDE SEQUENCE [LARGE SCALE GENOMIC DNA]</scope>
    <source>
        <strain evidence="5">DSM 44963</strain>
    </source>
</reference>
<dbReference type="InterPro" id="IPR002525">
    <property type="entry name" value="Transp_IS110-like_N"/>
</dbReference>
<gene>
    <name evidence="4" type="ORF">Krac_0387</name>
</gene>
<accession>D6U7K6</accession>
<feature type="coiled-coil region" evidence="1">
    <location>
        <begin position="252"/>
        <end position="279"/>
    </location>
</feature>
<dbReference type="Pfam" id="PF01548">
    <property type="entry name" value="DEDD_Tnp_IS110"/>
    <property type="match status" value="1"/>
</dbReference>
<evidence type="ECO:0000259" key="2">
    <source>
        <dbReference type="Pfam" id="PF01548"/>
    </source>
</evidence>
<dbReference type="InterPro" id="IPR047650">
    <property type="entry name" value="Transpos_IS110"/>
</dbReference>
<evidence type="ECO:0000256" key="1">
    <source>
        <dbReference type="SAM" id="Coils"/>
    </source>
</evidence>
<dbReference type="GO" id="GO:0006313">
    <property type="term" value="P:DNA transposition"/>
    <property type="evidence" value="ECO:0007669"/>
    <property type="project" value="InterPro"/>
</dbReference>
<name>D6U7K6_KTERA</name>
<organism evidence="4 5">
    <name type="scientific">Ktedonobacter racemifer DSM 44963</name>
    <dbReference type="NCBI Taxonomy" id="485913"/>
    <lineage>
        <taxon>Bacteria</taxon>
        <taxon>Bacillati</taxon>
        <taxon>Chloroflexota</taxon>
        <taxon>Ktedonobacteria</taxon>
        <taxon>Ktedonobacterales</taxon>
        <taxon>Ktedonobacteraceae</taxon>
        <taxon>Ktedonobacter</taxon>
    </lineage>
</organism>
<dbReference type="PANTHER" id="PTHR33055:SF13">
    <property type="entry name" value="TRANSPOSASE"/>
    <property type="match status" value="1"/>
</dbReference>
<dbReference type="NCBIfam" id="NF033542">
    <property type="entry name" value="transpos_IS110"/>
    <property type="match status" value="1"/>
</dbReference>
<dbReference type="STRING" id="485913.Krac_0387"/>
<dbReference type="PANTHER" id="PTHR33055">
    <property type="entry name" value="TRANSPOSASE FOR INSERTION SEQUENCE ELEMENT IS1111A"/>
    <property type="match status" value="1"/>
</dbReference>